<feature type="coiled-coil region" evidence="12">
    <location>
        <begin position="990"/>
        <end position="1034"/>
    </location>
</feature>
<evidence type="ECO:0000256" key="9">
    <source>
        <dbReference type="ARBA" id="ARBA00023315"/>
    </source>
</evidence>
<dbReference type="SUPFAM" id="SSF46689">
    <property type="entry name" value="Homeodomain-like"/>
    <property type="match status" value="1"/>
</dbReference>
<keyword evidence="7" id="KW-0808">Transferase</keyword>
<evidence type="ECO:0000256" key="1">
    <source>
        <dbReference type="ARBA" id="ARBA00004604"/>
    </source>
</evidence>
<organism evidence="17 18">
    <name type="scientific">Hibiscus sabdariffa</name>
    <name type="common">roselle</name>
    <dbReference type="NCBI Taxonomy" id="183260"/>
    <lineage>
        <taxon>Eukaryota</taxon>
        <taxon>Viridiplantae</taxon>
        <taxon>Streptophyta</taxon>
        <taxon>Embryophyta</taxon>
        <taxon>Tracheophyta</taxon>
        <taxon>Spermatophyta</taxon>
        <taxon>Magnoliopsida</taxon>
        <taxon>eudicotyledons</taxon>
        <taxon>Gunneridae</taxon>
        <taxon>Pentapetalae</taxon>
        <taxon>rosids</taxon>
        <taxon>malvids</taxon>
        <taxon>Malvales</taxon>
        <taxon>Malvaceae</taxon>
        <taxon>Malvoideae</taxon>
        <taxon>Hibiscus</taxon>
    </lineage>
</organism>
<feature type="domain" description="HTH myb-type" evidence="15">
    <location>
        <begin position="755"/>
        <end position="811"/>
    </location>
</feature>
<dbReference type="Gene3D" id="1.10.10.60">
    <property type="entry name" value="Homeodomain-like"/>
    <property type="match status" value="1"/>
</dbReference>
<keyword evidence="12" id="KW-0175">Coiled coil</keyword>
<keyword evidence="6" id="KW-0028">Amino-acid biosynthesis</keyword>
<evidence type="ECO:0000313" key="18">
    <source>
        <dbReference type="Proteomes" id="UP001396334"/>
    </source>
</evidence>
<comment type="caution">
    <text evidence="17">The sequence shown here is derived from an EMBL/GenBank/DDBJ whole genome shotgun (WGS) entry which is preliminary data.</text>
</comment>
<dbReference type="PROSITE" id="PS51294">
    <property type="entry name" value="HTH_MYB"/>
    <property type="match status" value="1"/>
</dbReference>
<dbReference type="Pfam" id="PF00583">
    <property type="entry name" value="Acetyltransf_1"/>
    <property type="match status" value="1"/>
</dbReference>
<dbReference type="InterPro" id="IPR005818">
    <property type="entry name" value="Histone_H1/H5_H15"/>
</dbReference>
<gene>
    <name evidence="17" type="ORF">V6N11_040160</name>
</gene>
<dbReference type="InterPro" id="IPR016181">
    <property type="entry name" value="Acyl_CoA_acyltransferase"/>
</dbReference>
<keyword evidence="18" id="KW-1185">Reference proteome</keyword>
<dbReference type="PROSITE" id="PS51186">
    <property type="entry name" value="GNAT"/>
    <property type="match status" value="1"/>
</dbReference>
<dbReference type="EMBL" id="JBBPBN010000022">
    <property type="protein sequence ID" value="KAK9012091.1"/>
    <property type="molecule type" value="Genomic_DNA"/>
</dbReference>
<dbReference type="SUPFAM" id="SSF55729">
    <property type="entry name" value="Acyl-CoA N-acyltransferases (Nat)"/>
    <property type="match status" value="1"/>
</dbReference>
<evidence type="ECO:0000256" key="5">
    <source>
        <dbReference type="ARBA" id="ARBA00022571"/>
    </source>
</evidence>
<evidence type="ECO:0000256" key="11">
    <source>
        <dbReference type="ARBA" id="ARBA00048372"/>
    </source>
</evidence>
<evidence type="ECO:0000259" key="14">
    <source>
        <dbReference type="PROSITE" id="PS51186"/>
    </source>
</evidence>
<name>A0ABR2RGN4_9ROSI</name>
<dbReference type="CDD" id="cd04301">
    <property type="entry name" value="NAT_SF"/>
    <property type="match status" value="1"/>
</dbReference>
<feature type="domain" description="H15" evidence="16">
    <location>
        <begin position="865"/>
        <end position="936"/>
    </location>
</feature>
<keyword evidence="8" id="KW-0539">Nucleus</keyword>
<feature type="domain" description="N-acetyltransferase" evidence="14">
    <location>
        <begin position="576"/>
        <end position="719"/>
    </location>
</feature>
<dbReference type="InterPro" id="IPR001005">
    <property type="entry name" value="SANT/Myb"/>
</dbReference>
<comment type="subcellular location">
    <subcellularLocation>
        <location evidence="1">Nucleus</location>
        <location evidence="1">Nucleolus</location>
    </subcellularLocation>
</comment>
<comment type="similarity">
    <text evidence="3">Belongs to the acetyltransferase family. ArgA subfamily.</text>
</comment>
<dbReference type="Pfam" id="PF00249">
    <property type="entry name" value="Myb_DNA-binding"/>
    <property type="match status" value="1"/>
</dbReference>
<evidence type="ECO:0000313" key="17">
    <source>
        <dbReference type="EMBL" id="KAK9012091.1"/>
    </source>
</evidence>
<keyword evidence="5" id="KW-0055">Arginine biosynthesis</keyword>
<dbReference type="InterPro" id="IPR010167">
    <property type="entry name" value="NH2A_AcTrfase"/>
</dbReference>
<protein>
    <recommendedName>
        <fullName evidence="4">amino-acid N-acetyltransferase</fullName>
        <ecNumber evidence="4">2.3.1.1</ecNumber>
    </recommendedName>
    <alternativeName>
        <fullName evidence="10">MYB transcription factor</fullName>
    </alternativeName>
</protein>
<evidence type="ECO:0000256" key="10">
    <source>
        <dbReference type="ARBA" id="ARBA00032813"/>
    </source>
</evidence>
<evidence type="ECO:0000256" key="12">
    <source>
        <dbReference type="SAM" id="Coils"/>
    </source>
</evidence>
<dbReference type="CDD" id="cd11660">
    <property type="entry name" value="SANT_TRF"/>
    <property type="match status" value="1"/>
</dbReference>
<evidence type="ECO:0000256" key="7">
    <source>
        <dbReference type="ARBA" id="ARBA00022679"/>
    </source>
</evidence>
<dbReference type="Pfam" id="PF00538">
    <property type="entry name" value="Linker_histone"/>
    <property type="match status" value="1"/>
</dbReference>
<evidence type="ECO:0000256" key="4">
    <source>
        <dbReference type="ARBA" id="ARBA00012697"/>
    </source>
</evidence>
<accession>A0ABR2RGN4</accession>
<dbReference type="CDD" id="cd04237">
    <property type="entry name" value="AAK_NAGS-ABP"/>
    <property type="match status" value="1"/>
</dbReference>
<evidence type="ECO:0000259" key="16">
    <source>
        <dbReference type="PROSITE" id="PS51504"/>
    </source>
</evidence>
<dbReference type="HAMAP" id="MF_01105">
    <property type="entry name" value="N_acetyl_glu_synth"/>
    <property type="match status" value="1"/>
</dbReference>
<dbReference type="InterPro" id="IPR036390">
    <property type="entry name" value="WH_DNA-bd_sf"/>
</dbReference>
<dbReference type="EC" id="2.3.1.1" evidence="4"/>
<dbReference type="SMART" id="SM00717">
    <property type="entry name" value="SANT"/>
    <property type="match status" value="1"/>
</dbReference>
<dbReference type="SUPFAM" id="SSF46785">
    <property type="entry name" value="Winged helix' DNA-binding domain"/>
    <property type="match status" value="1"/>
</dbReference>
<dbReference type="Gene3D" id="3.40.630.30">
    <property type="match status" value="1"/>
</dbReference>
<dbReference type="SMART" id="SM00526">
    <property type="entry name" value="H15"/>
    <property type="match status" value="1"/>
</dbReference>
<dbReference type="Proteomes" id="UP001396334">
    <property type="component" value="Unassembled WGS sequence"/>
</dbReference>
<evidence type="ECO:0000256" key="3">
    <source>
        <dbReference type="ARBA" id="ARBA00009145"/>
    </source>
</evidence>
<dbReference type="InterPro" id="IPR009057">
    <property type="entry name" value="Homeodomain-like_sf"/>
</dbReference>
<dbReference type="Gene3D" id="1.10.10.10">
    <property type="entry name" value="Winged helix-like DNA-binding domain superfamily/Winged helix DNA-binding domain"/>
    <property type="match status" value="1"/>
</dbReference>
<dbReference type="Pfam" id="PF00696">
    <property type="entry name" value="AA_kinase"/>
    <property type="match status" value="1"/>
</dbReference>
<dbReference type="InterPro" id="IPR036388">
    <property type="entry name" value="WH-like_DNA-bd_sf"/>
</dbReference>
<evidence type="ECO:0000259" key="13">
    <source>
        <dbReference type="PROSITE" id="PS50090"/>
    </source>
</evidence>
<dbReference type="PANTHER" id="PTHR30602:SF12">
    <property type="entry name" value="AMINO-ACID ACETYLTRANSFERASE NAGS1, CHLOROPLASTIC-RELATED"/>
    <property type="match status" value="1"/>
</dbReference>
<evidence type="ECO:0000259" key="15">
    <source>
        <dbReference type="PROSITE" id="PS51294"/>
    </source>
</evidence>
<dbReference type="InterPro" id="IPR033719">
    <property type="entry name" value="NAGS_kin"/>
</dbReference>
<proteinExistence type="inferred from homology"/>
<dbReference type="PROSITE" id="PS51504">
    <property type="entry name" value="H15"/>
    <property type="match status" value="1"/>
</dbReference>
<comment type="catalytic activity">
    <reaction evidence="11">
        <text>L-glutamate + acetyl-CoA = N-acetyl-L-glutamate + CoA + H(+)</text>
        <dbReference type="Rhea" id="RHEA:24292"/>
        <dbReference type="ChEBI" id="CHEBI:15378"/>
        <dbReference type="ChEBI" id="CHEBI:29985"/>
        <dbReference type="ChEBI" id="CHEBI:44337"/>
        <dbReference type="ChEBI" id="CHEBI:57287"/>
        <dbReference type="ChEBI" id="CHEBI:57288"/>
        <dbReference type="EC" id="2.3.1.1"/>
    </reaction>
</comment>
<dbReference type="PROSITE" id="PS50090">
    <property type="entry name" value="MYB_LIKE"/>
    <property type="match status" value="1"/>
</dbReference>
<dbReference type="NCBIfam" id="TIGR01890">
    <property type="entry name" value="N-Ac-Glu-synth"/>
    <property type="match status" value="1"/>
</dbReference>
<comment type="pathway">
    <text evidence="2">Amino-acid biosynthesis; L-arginine biosynthesis; N(2)-acetyl-L-ornithine from L-glutamate: step 1/4.</text>
</comment>
<keyword evidence="9" id="KW-0012">Acyltransferase</keyword>
<feature type="domain" description="Myb-like" evidence="13">
    <location>
        <begin position="755"/>
        <end position="807"/>
    </location>
</feature>
<dbReference type="Gene3D" id="3.40.1160.10">
    <property type="entry name" value="Acetylglutamate kinase-like"/>
    <property type="match status" value="1"/>
</dbReference>
<evidence type="ECO:0000256" key="8">
    <source>
        <dbReference type="ARBA" id="ARBA00023242"/>
    </source>
</evidence>
<dbReference type="InterPro" id="IPR001048">
    <property type="entry name" value="Asp/Glu/Uridylate_kinase"/>
</dbReference>
<dbReference type="InterPro" id="IPR036393">
    <property type="entry name" value="AceGlu_kinase-like_sf"/>
</dbReference>
<evidence type="ECO:0000256" key="6">
    <source>
        <dbReference type="ARBA" id="ARBA00022605"/>
    </source>
</evidence>
<dbReference type="SUPFAM" id="SSF53633">
    <property type="entry name" value="Carbamate kinase-like"/>
    <property type="match status" value="1"/>
</dbReference>
<sequence length="1039" mass="114225">MTSAVKANPHQAVICSACSHRWSLGGFMSLKRGMFNQGVQGKVVRKKVGRRSVPNGEARIVNGCLGKFDDAAEEDMRFVEALREAQSYVYLHRGSTFVLLLSAEIVASPYLDFILKGLNYWLLLRSRVSQDQKPSRAATMATSCSTVRGSLFLPAPTKRFSSRHAFQSDVVTLKPDSRCRAQYLKLEPRSPRGGSVKRNVINENDSVEEPYNSVDDKQFVRWFREAWPYLWAHRGGTFVVIISGEIVASPFLDTILKDIAFLHHLGIRFVIVPGTHVQIDRLLAERGHEPKYYGRYRITDSESLAAATEAAGGIRLMIEAKLSPGPSICNIRRHGDSSRWHEVGVSVASGNFLAAKRRGVVKGVDYGATGEVKKVDVSRLRERLDGGCIVILSNLGYSSSGEVLNCNTYEVATACALALGADKLICIIDGPILDENGRLINFLPLQEADMLIRQRAKQSEIAARYVKAVDEEDLTSVGHDTSVVHSSQNGKALNSERNPTFQNGVGFDNGNGLWSGEQGFAIGGQERLSRDNGYLSELAAAAFVCRGGVQRVHLLDGTIGGVLLLELFKRDGMGTMVASDLYEGARMAVVTDLTGIKQIIQPLEESGTLVRRSDEELLKALDSFVVMEREGQIIACAALFPFFKDKCGEVACIAVSPECRGQGQGDKLLDYIEKKASSLGLDMLFLLTTRTADWFVRRGFRECTIDMIPEDRRKKINLSRNSKNNFATKIRCSARDLFLPSRVSPIRNLLMGAPKQKWTAEEEAALKAGVLKHGTGKWRNILSDPEFSSVLRSRSNVDLKDKWRNINATAIWGSRQKAKLALKRNQMAAKHDDNHMALITVPPSEEVVDPKPLAISNGTSRATGSKKSISRLENILLEAITSLREPGGSDRASIALYIEEKYAAPPNLKKLLATKLKLLVANGTLTKVKHKYRIAPHSTFSETRRAPLLALEGRQKDSSKAEKKGIKILTKTQVDAELSRMKSMTAEEAAAAAARAVAEAEVAIAEAEKAAREAEAAEAEAEAAKLFAKALKSRMLVTW</sequence>
<dbReference type="InterPro" id="IPR017930">
    <property type="entry name" value="Myb_dom"/>
</dbReference>
<reference evidence="17 18" key="1">
    <citation type="journal article" date="2024" name="G3 (Bethesda)">
        <title>Genome assembly of Hibiscus sabdariffa L. provides insights into metabolisms of medicinal natural products.</title>
        <authorList>
            <person name="Kim T."/>
        </authorList>
    </citation>
    <scope>NUCLEOTIDE SEQUENCE [LARGE SCALE GENOMIC DNA]</scope>
    <source>
        <strain evidence="17">TK-2024</strain>
        <tissue evidence="17">Old leaves</tissue>
    </source>
</reference>
<dbReference type="InterPro" id="IPR000182">
    <property type="entry name" value="GNAT_dom"/>
</dbReference>
<evidence type="ECO:0000256" key="2">
    <source>
        <dbReference type="ARBA" id="ARBA00004925"/>
    </source>
</evidence>
<dbReference type="PANTHER" id="PTHR30602">
    <property type="entry name" value="AMINO-ACID ACETYLTRANSFERASE"/>
    <property type="match status" value="1"/>
</dbReference>